<gene>
    <name evidence="7" type="primary">hemN_2</name>
    <name evidence="7" type="ORF">Mal4_58740</name>
</gene>
<dbReference type="RefSeq" id="WP_145372998.1">
    <property type="nucleotide sequence ID" value="NZ_CP036275.1"/>
</dbReference>
<feature type="domain" description="Radical SAM core" evidence="6">
    <location>
        <begin position="41"/>
        <end position="282"/>
    </location>
</feature>
<dbReference type="PROSITE" id="PS51918">
    <property type="entry name" value="RADICAL_SAM"/>
    <property type="match status" value="1"/>
</dbReference>
<name>A0A517ZG92_9PLAN</name>
<evidence type="ECO:0000256" key="2">
    <source>
        <dbReference type="ARBA" id="ARBA00022691"/>
    </source>
</evidence>
<dbReference type="EC" id="1.3.98.3" evidence="7"/>
<comment type="cofactor">
    <cofactor evidence="1">
        <name>[4Fe-4S] cluster</name>
        <dbReference type="ChEBI" id="CHEBI:49883"/>
    </cofactor>
</comment>
<evidence type="ECO:0000313" key="8">
    <source>
        <dbReference type="Proteomes" id="UP000320496"/>
    </source>
</evidence>
<dbReference type="InterPro" id="IPR007197">
    <property type="entry name" value="rSAM"/>
</dbReference>
<evidence type="ECO:0000259" key="6">
    <source>
        <dbReference type="PROSITE" id="PS51918"/>
    </source>
</evidence>
<dbReference type="GO" id="GO:0051539">
    <property type="term" value="F:4 iron, 4 sulfur cluster binding"/>
    <property type="evidence" value="ECO:0007669"/>
    <property type="project" value="TreeGrafter"/>
</dbReference>
<keyword evidence="3" id="KW-0479">Metal-binding</keyword>
<evidence type="ECO:0000256" key="4">
    <source>
        <dbReference type="ARBA" id="ARBA00023004"/>
    </source>
</evidence>
<dbReference type="GO" id="GO:0005737">
    <property type="term" value="C:cytoplasm"/>
    <property type="evidence" value="ECO:0007669"/>
    <property type="project" value="TreeGrafter"/>
</dbReference>
<keyword evidence="5" id="KW-0411">Iron-sulfur</keyword>
<dbReference type="SFLD" id="SFLDS00029">
    <property type="entry name" value="Radical_SAM"/>
    <property type="match status" value="1"/>
</dbReference>
<evidence type="ECO:0000256" key="3">
    <source>
        <dbReference type="ARBA" id="ARBA00022723"/>
    </source>
</evidence>
<evidence type="ECO:0000256" key="5">
    <source>
        <dbReference type="ARBA" id="ARBA00023014"/>
    </source>
</evidence>
<dbReference type="InterPro" id="IPR006638">
    <property type="entry name" value="Elp3/MiaA/NifB-like_rSAM"/>
</dbReference>
<keyword evidence="2" id="KW-0949">S-adenosyl-L-methionine</keyword>
<dbReference type="GO" id="GO:0046872">
    <property type="term" value="F:metal ion binding"/>
    <property type="evidence" value="ECO:0007669"/>
    <property type="project" value="UniProtKB-KW"/>
</dbReference>
<accession>A0A517ZG92</accession>
<reference evidence="7 8" key="1">
    <citation type="submission" date="2019-02" db="EMBL/GenBank/DDBJ databases">
        <title>Deep-cultivation of Planctomycetes and their phenomic and genomic characterization uncovers novel biology.</title>
        <authorList>
            <person name="Wiegand S."/>
            <person name="Jogler M."/>
            <person name="Boedeker C."/>
            <person name="Pinto D."/>
            <person name="Vollmers J."/>
            <person name="Rivas-Marin E."/>
            <person name="Kohn T."/>
            <person name="Peeters S.H."/>
            <person name="Heuer A."/>
            <person name="Rast P."/>
            <person name="Oberbeckmann S."/>
            <person name="Bunk B."/>
            <person name="Jeske O."/>
            <person name="Meyerdierks A."/>
            <person name="Storesund J.E."/>
            <person name="Kallscheuer N."/>
            <person name="Luecker S."/>
            <person name="Lage O.M."/>
            <person name="Pohl T."/>
            <person name="Merkel B.J."/>
            <person name="Hornburger P."/>
            <person name="Mueller R.-W."/>
            <person name="Bruemmer F."/>
            <person name="Labrenz M."/>
            <person name="Spormann A.M."/>
            <person name="Op den Camp H."/>
            <person name="Overmann J."/>
            <person name="Amann R."/>
            <person name="Jetten M.S.M."/>
            <person name="Mascher T."/>
            <person name="Medema M.H."/>
            <person name="Devos D.P."/>
            <person name="Kaster A.-K."/>
            <person name="Ovreas L."/>
            <person name="Rohde M."/>
            <person name="Galperin M.Y."/>
            <person name="Jogler C."/>
        </authorList>
    </citation>
    <scope>NUCLEOTIDE SEQUENCE [LARGE SCALE GENOMIC DNA]</scope>
    <source>
        <strain evidence="7 8">Mal4</strain>
    </source>
</reference>
<dbReference type="SMART" id="SM00729">
    <property type="entry name" value="Elp3"/>
    <property type="match status" value="1"/>
</dbReference>
<dbReference type="Pfam" id="PF04055">
    <property type="entry name" value="Radical_SAM"/>
    <property type="match status" value="1"/>
</dbReference>
<dbReference type="InterPro" id="IPR034505">
    <property type="entry name" value="Coproporphyrinogen-III_oxidase"/>
</dbReference>
<sequence length="436" mass="49994">MSTDTTTTTEIGSYFISNYPPFSQWSREQVPAAFEALDGEPDESIPLGMYIHIPFCRKRCKFCYFRVYTQQNAETIKNYVDTLDREVQLLKDRPGVAGRNLRFVYFGGGTPSYLSARQLKMLRDRLSASVSWDDAEEVTFECEPGTLSLEKVQTLKEIGVTRVSLGVENFNDKILEENGRAHLSPEILRAYDWIRQVGFPQVNIDLIAGMVGETDENWHACVEKAVELEPDNVTIYQMELPWNTTYSKEMLEHGIESPVADWPTKRRWASEAMDRMLEAGYEISSGNELVGNLETDHFVYRDNLFRGSDILAVGVSSFGHFQGVHYQNLDRIEDYMETVRSGALPINRALVPTDHQRLIREWVLQMKEGRVPAAPFREKFGVDPLVEFAEPLANQQKAGYLVVEDDVVQLTRKGLLQVDSLLTEYFEEEHREVRYT</sequence>
<keyword evidence="4" id="KW-0408">Iron</keyword>
<proteinExistence type="predicted"/>
<evidence type="ECO:0000256" key="1">
    <source>
        <dbReference type="ARBA" id="ARBA00001966"/>
    </source>
</evidence>
<dbReference type="InterPro" id="IPR058240">
    <property type="entry name" value="rSAM_sf"/>
</dbReference>
<dbReference type="InterPro" id="IPR013785">
    <property type="entry name" value="Aldolase_TIM"/>
</dbReference>
<dbReference type="OrthoDB" id="9808022at2"/>
<protein>
    <submittedName>
        <fullName evidence="7">Oxygen-independent coproporphyrinogen-III oxidase 1</fullName>
        <ecNumber evidence="7">1.3.98.3</ecNumber>
    </submittedName>
</protein>
<dbReference type="SUPFAM" id="SSF102114">
    <property type="entry name" value="Radical SAM enzymes"/>
    <property type="match status" value="1"/>
</dbReference>
<dbReference type="GO" id="GO:0051989">
    <property type="term" value="F:coproporphyrinogen dehydrogenase activity"/>
    <property type="evidence" value="ECO:0007669"/>
    <property type="project" value="UniProtKB-EC"/>
</dbReference>
<dbReference type="Gene3D" id="3.20.20.70">
    <property type="entry name" value="Aldolase class I"/>
    <property type="match status" value="1"/>
</dbReference>
<dbReference type="SFLD" id="SFLDG01082">
    <property type="entry name" value="B12-binding_domain_containing"/>
    <property type="match status" value="1"/>
</dbReference>
<keyword evidence="8" id="KW-1185">Reference proteome</keyword>
<dbReference type="PANTHER" id="PTHR13932">
    <property type="entry name" value="COPROPORPHYRINIGEN III OXIDASE"/>
    <property type="match status" value="1"/>
</dbReference>
<organism evidence="7 8">
    <name type="scientific">Maioricimonas rarisocia</name>
    <dbReference type="NCBI Taxonomy" id="2528026"/>
    <lineage>
        <taxon>Bacteria</taxon>
        <taxon>Pseudomonadati</taxon>
        <taxon>Planctomycetota</taxon>
        <taxon>Planctomycetia</taxon>
        <taxon>Planctomycetales</taxon>
        <taxon>Planctomycetaceae</taxon>
        <taxon>Maioricimonas</taxon>
    </lineage>
</organism>
<dbReference type="GO" id="GO:0006779">
    <property type="term" value="P:porphyrin-containing compound biosynthetic process"/>
    <property type="evidence" value="ECO:0007669"/>
    <property type="project" value="TreeGrafter"/>
</dbReference>
<dbReference type="Proteomes" id="UP000320496">
    <property type="component" value="Chromosome"/>
</dbReference>
<dbReference type="AlphaFoldDB" id="A0A517ZG92"/>
<dbReference type="KEGG" id="mri:Mal4_58740"/>
<dbReference type="PANTHER" id="PTHR13932:SF5">
    <property type="entry name" value="RADICAL S-ADENOSYL METHIONINE DOMAIN-CONTAINING PROTEIN 1, MITOCHONDRIAL"/>
    <property type="match status" value="1"/>
</dbReference>
<dbReference type="CDD" id="cd01335">
    <property type="entry name" value="Radical_SAM"/>
    <property type="match status" value="1"/>
</dbReference>
<evidence type="ECO:0000313" key="7">
    <source>
        <dbReference type="EMBL" id="QDU41506.1"/>
    </source>
</evidence>
<dbReference type="SFLD" id="SFLDG01065">
    <property type="entry name" value="anaerobic_coproporphyrinogen-I"/>
    <property type="match status" value="1"/>
</dbReference>
<dbReference type="EMBL" id="CP036275">
    <property type="protein sequence ID" value="QDU41506.1"/>
    <property type="molecule type" value="Genomic_DNA"/>
</dbReference>
<keyword evidence="7" id="KW-0560">Oxidoreductase</keyword>